<dbReference type="InterPro" id="IPR016024">
    <property type="entry name" value="ARM-type_fold"/>
</dbReference>
<sequence length="239" mass="26885">MKKPQPDFQALWQNLRRACAFEQMPLQSAQELGQICGPKEIEFLIQALLQLVDADLEDDPGDLSDEYWRLRRTLTEALVAAGSQVIQPLLCNLNSPNLSAVGYFAEALGRLQAPEALEPLLALYQRHADQGLRWSVITALGDLNDSRALPLLKQTLLAPPELNRGWWIRLTAQALGKLQAPEVLPIFEHILTQDADWFARLGIVEGLLSFHPTPEIRRLLERGKRDSDSRVAELARRSI</sequence>
<comment type="caution">
    <text evidence="1">The sequence shown here is derived from an EMBL/GenBank/DDBJ whole genome shotgun (WGS) entry which is preliminary data.</text>
</comment>
<dbReference type="InterPro" id="IPR011989">
    <property type="entry name" value="ARM-like"/>
</dbReference>
<dbReference type="SMART" id="SM00567">
    <property type="entry name" value="EZ_HEAT"/>
    <property type="match status" value="4"/>
</dbReference>
<dbReference type="Proteomes" id="UP000231019">
    <property type="component" value="Unassembled WGS sequence"/>
</dbReference>
<gene>
    <name evidence="1" type="ORF">COW36_11705</name>
</gene>
<dbReference type="EMBL" id="PFFQ01000037">
    <property type="protein sequence ID" value="PIW16429.1"/>
    <property type="molecule type" value="Genomic_DNA"/>
</dbReference>
<organism evidence="1 2">
    <name type="scientific">bacterium (Candidatus Blackallbacteria) CG17_big_fil_post_rev_8_21_14_2_50_48_46</name>
    <dbReference type="NCBI Taxonomy" id="2014261"/>
    <lineage>
        <taxon>Bacteria</taxon>
        <taxon>Candidatus Blackallbacteria</taxon>
    </lineage>
</organism>
<proteinExistence type="predicted"/>
<accession>A0A2M7G3H6</accession>
<protein>
    <recommendedName>
        <fullName evidence="3">HEAT repeat domain-containing protein</fullName>
    </recommendedName>
</protein>
<evidence type="ECO:0008006" key="3">
    <source>
        <dbReference type="Google" id="ProtNLM"/>
    </source>
</evidence>
<evidence type="ECO:0000313" key="2">
    <source>
        <dbReference type="Proteomes" id="UP000231019"/>
    </source>
</evidence>
<dbReference type="Pfam" id="PF13646">
    <property type="entry name" value="HEAT_2"/>
    <property type="match status" value="1"/>
</dbReference>
<dbReference type="SUPFAM" id="SSF48371">
    <property type="entry name" value="ARM repeat"/>
    <property type="match status" value="1"/>
</dbReference>
<dbReference type="Gene3D" id="1.25.10.10">
    <property type="entry name" value="Leucine-rich Repeat Variant"/>
    <property type="match status" value="1"/>
</dbReference>
<dbReference type="InterPro" id="IPR004155">
    <property type="entry name" value="PBS_lyase_HEAT"/>
</dbReference>
<dbReference type="AlphaFoldDB" id="A0A2M7G3H6"/>
<reference evidence="1 2" key="1">
    <citation type="submission" date="2017-09" db="EMBL/GenBank/DDBJ databases">
        <title>Depth-based differentiation of microbial function through sediment-hosted aquifers and enrichment of novel symbionts in the deep terrestrial subsurface.</title>
        <authorList>
            <person name="Probst A.J."/>
            <person name="Ladd B."/>
            <person name="Jarett J.K."/>
            <person name="Geller-Mcgrath D.E."/>
            <person name="Sieber C.M."/>
            <person name="Emerson J.B."/>
            <person name="Anantharaman K."/>
            <person name="Thomas B.C."/>
            <person name="Malmstrom R."/>
            <person name="Stieglmeier M."/>
            <person name="Klingl A."/>
            <person name="Woyke T."/>
            <person name="Ryan C.M."/>
            <person name="Banfield J.F."/>
        </authorList>
    </citation>
    <scope>NUCLEOTIDE SEQUENCE [LARGE SCALE GENOMIC DNA]</scope>
    <source>
        <strain evidence="1">CG17_big_fil_post_rev_8_21_14_2_50_48_46</strain>
    </source>
</reference>
<name>A0A2M7G3H6_9BACT</name>
<evidence type="ECO:0000313" key="1">
    <source>
        <dbReference type="EMBL" id="PIW16429.1"/>
    </source>
</evidence>